<dbReference type="GO" id="GO:0004017">
    <property type="term" value="F:AMP kinase activity"/>
    <property type="evidence" value="ECO:0007669"/>
    <property type="project" value="UniProtKB-UniRule"/>
</dbReference>
<dbReference type="HAMAP" id="MF_00039">
    <property type="entry name" value="Adenylate_kinase_AK6"/>
    <property type="match status" value="1"/>
</dbReference>
<comment type="similarity">
    <text evidence="7">Belongs to the adenylate kinase family. AK6 subfamily.</text>
</comment>
<dbReference type="InterPro" id="IPR020618">
    <property type="entry name" value="Adenyl_kinase_AK6"/>
</dbReference>
<keyword evidence="10" id="KW-1185">Reference proteome</keyword>
<proteinExistence type="inferred from homology"/>
<dbReference type="KEGG" id="tag:Tagg_0008"/>
<dbReference type="SUPFAM" id="SSF52540">
    <property type="entry name" value="P-loop containing nucleoside triphosphate hydrolases"/>
    <property type="match status" value="1"/>
</dbReference>
<reference evidence="9 10" key="1">
    <citation type="journal article" date="2010" name="Stand. Genomic Sci.">
        <title>Complete genome sequence of Thermosphaera aggregans type strain (M11TL).</title>
        <authorList>
            <person name="Spring S."/>
            <person name="Rachel R."/>
            <person name="Lapidus A."/>
            <person name="Davenport K."/>
            <person name="Tice H."/>
            <person name="Copeland A."/>
            <person name="Cheng J.F."/>
            <person name="Lucas S."/>
            <person name="Chen F."/>
            <person name="Nolan M."/>
            <person name="Bruce D."/>
            <person name="Goodwin L."/>
            <person name="Pitluck S."/>
            <person name="Ivanova N."/>
            <person name="Mavromatis K."/>
            <person name="Ovchinnikova G."/>
            <person name="Pati A."/>
            <person name="Chen A."/>
            <person name="Palaniappan K."/>
            <person name="Land M."/>
            <person name="Hauser L."/>
            <person name="Chang Y.J."/>
            <person name="Jeffries C.C."/>
            <person name="Brettin T."/>
            <person name="Detter J.C."/>
            <person name="Tapia R."/>
            <person name="Han C."/>
            <person name="Heimerl T."/>
            <person name="Weikl F."/>
            <person name="Brambilla E."/>
            <person name="Goker M."/>
            <person name="Bristow J."/>
            <person name="Eisen J.A."/>
            <person name="Markowitz V."/>
            <person name="Hugenholtz P."/>
            <person name="Kyrpides N.C."/>
            <person name="Klenk H.P."/>
        </authorList>
    </citation>
    <scope>NUCLEOTIDE SEQUENCE [LARGE SCALE GENOMIC DNA]</scope>
    <source>
        <strain evidence="10">DSM 11486 / M11TL</strain>
    </source>
</reference>
<comment type="catalytic activity">
    <reaction evidence="7">
        <text>AMP + ATP = 2 ADP</text>
        <dbReference type="Rhea" id="RHEA:12973"/>
        <dbReference type="ChEBI" id="CHEBI:30616"/>
        <dbReference type="ChEBI" id="CHEBI:456215"/>
        <dbReference type="ChEBI" id="CHEBI:456216"/>
        <dbReference type="EC" id="2.7.4.3"/>
    </reaction>
</comment>
<evidence type="ECO:0000256" key="3">
    <source>
        <dbReference type="ARBA" id="ARBA00022679"/>
    </source>
</evidence>
<feature type="binding site" evidence="7">
    <location>
        <position position="15"/>
    </location>
    <ligand>
        <name>ATP</name>
        <dbReference type="ChEBI" id="CHEBI:30616"/>
    </ligand>
</feature>
<sequence length="199" mass="21913">MGKAIVIAGVPGTGKSTLARELARVLNTEAIDLSKLALENNLILEYDASRKTYVIDEEAVASKVRSIVENREGYVVIDTHYPEIIDPDIVDKVVVLRLNPFELEKRLLERGWGREKVNENIMAEILGTVSVNALDAFGGNKVYELDVSGKSVGEVLDEVLAVVKGEARFEPGLRINWLEQIPAEALDRFNNYGGDGNGF</sequence>
<keyword evidence="3 7" id="KW-0808">Transferase</keyword>
<dbReference type="OrthoDB" id="8730at2157"/>
<dbReference type="eggNOG" id="arCOG01038">
    <property type="taxonomic scope" value="Archaea"/>
</dbReference>
<feature type="domain" description="AAA+ ATPase" evidence="8">
    <location>
        <begin position="1"/>
        <end position="100"/>
    </location>
</feature>
<dbReference type="InterPro" id="IPR027417">
    <property type="entry name" value="P-loop_NTPase"/>
</dbReference>
<feature type="binding site" evidence="7">
    <location>
        <position position="12"/>
    </location>
    <ligand>
        <name>ATP</name>
        <dbReference type="ChEBI" id="CHEBI:30616"/>
    </ligand>
</feature>
<dbReference type="Proteomes" id="UP000002376">
    <property type="component" value="Chromosome"/>
</dbReference>
<gene>
    <name evidence="9" type="ordered locus">Tagg_0008</name>
</gene>
<feature type="region of interest" description="LID" evidence="7">
    <location>
        <begin position="109"/>
        <end position="119"/>
    </location>
</feature>
<comment type="subunit">
    <text evidence="7">Interacts with uS11. Not a structural component of 40S pre-ribosomes, but transiently interacts with them by binding to uS11.</text>
</comment>
<evidence type="ECO:0000256" key="7">
    <source>
        <dbReference type="HAMAP-Rule" id="MF_00039"/>
    </source>
</evidence>
<dbReference type="InterPro" id="IPR003593">
    <property type="entry name" value="AAA+_ATPase"/>
</dbReference>
<dbReference type="GeneID" id="9165014"/>
<feature type="binding site" evidence="7">
    <location>
        <position position="14"/>
    </location>
    <ligand>
        <name>ATP</name>
        <dbReference type="ChEBI" id="CHEBI:30616"/>
    </ligand>
</feature>
<feature type="binding site" evidence="7">
    <location>
        <position position="16"/>
    </location>
    <ligand>
        <name>ATP</name>
        <dbReference type="ChEBI" id="CHEBI:30616"/>
    </ligand>
</feature>
<comment type="caution">
    <text evidence="7">Lacks conserved residue(s) required for the propagation of feature annotation.</text>
</comment>
<evidence type="ECO:0000313" key="9">
    <source>
        <dbReference type="EMBL" id="ADG90290.1"/>
    </source>
</evidence>
<dbReference type="AlphaFoldDB" id="D5TZJ0"/>
<feature type="binding site" evidence="7">
    <location>
        <position position="17"/>
    </location>
    <ligand>
        <name>ATP</name>
        <dbReference type="ChEBI" id="CHEBI:30616"/>
    </ligand>
</feature>
<protein>
    <recommendedName>
        <fullName evidence="7">Putative adenylate kinase</fullName>
        <shortName evidence="7">AK</shortName>
        <ecNumber evidence="7">2.7.4.3</ecNumber>
    </recommendedName>
    <alternativeName>
        <fullName evidence="7">ATP-AMP transphosphorylase</fullName>
    </alternativeName>
</protein>
<reference key="3">
    <citation type="submission" date="2010-02" db="EMBL/GenBank/DDBJ databases">
        <title>Complete genome sequence of Thermosphaera aggregans type strain (M11TL).</title>
        <authorList>
            <consortium name="US DOE Joint Genome Institute (JGI-PGF)"/>
            <person name="Spring S."/>
            <person name="Lapidus A."/>
            <person name="Munk C."/>
            <person name="Schroeder M."/>
            <person name="Glavina Del Rio T."/>
            <person name="Tice H."/>
            <person name="Copeland A."/>
            <person name="Cheng J.-F."/>
            <person name="Lucas S."/>
            <person name="Chen F."/>
            <person name="Nolan M."/>
            <person name="Bruce D."/>
            <person name="Goodwin L."/>
            <person name="Pitluck S."/>
            <person name="Ivanova N."/>
            <person name="Mavromatis K."/>
            <person name="Ovchinnikova G."/>
            <person name="Pati A."/>
            <person name="Chen A."/>
            <person name="Palaniappan K."/>
            <person name="Land M."/>
            <person name="Hauser L."/>
            <person name="Chang Y.-J."/>
            <person name="Jeffries C.C."/>
            <person name="Brettin T."/>
            <person name="Detter J.C."/>
            <person name="Tapia R."/>
            <person name="Han C."/>
            <person name="Chain P."/>
            <person name="Heimerl T."/>
            <person name="Weik F."/>
            <person name="Goker M."/>
            <person name="Rachel R."/>
            <person name="Bristow J."/>
            <person name="Eisen J.A."/>
            <person name="Markowitz V."/>
            <person name="Hugenholtz P."/>
            <person name="Kyrpides N.C."/>
            <person name="Klenk H.-P."/>
        </authorList>
    </citation>
    <scope>NUCLEOTIDE SEQUENCE</scope>
    <source>
        <strain>DSM 11486</strain>
    </source>
</reference>
<keyword evidence="5 7" id="KW-0418">Kinase</keyword>
<evidence type="ECO:0000313" key="10">
    <source>
        <dbReference type="Proteomes" id="UP000002376"/>
    </source>
</evidence>
<dbReference type="Gene3D" id="3.40.50.300">
    <property type="entry name" value="P-loop containing nucleotide triphosphate hydrolases"/>
    <property type="match status" value="1"/>
</dbReference>
<dbReference type="RefSeq" id="WP_013128883.1">
    <property type="nucleotide sequence ID" value="NC_014160.1"/>
</dbReference>
<dbReference type="GO" id="GO:0042274">
    <property type="term" value="P:ribosomal small subunit biogenesis"/>
    <property type="evidence" value="ECO:0007669"/>
    <property type="project" value="UniProtKB-UniRule"/>
</dbReference>
<evidence type="ECO:0000256" key="6">
    <source>
        <dbReference type="ARBA" id="ARBA00022840"/>
    </source>
</evidence>
<accession>D5TZJ0</accession>
<dbReference type="PANTHER" id="PTHR12595">
    <property type="entry name" value="POS9-ACTIVATING FACTOR FAP7-RELATED"/>
    <property type="match status" value="1"/>
</dbReference>
<keyword evidence="6 7" id="KW-0067">ATP-binding</keyword>
<keyword evidence="1 7" id="KW-0690">Ribosome biogenesis</keyword>
<comment type="catalytic activity">
    <reaction evidence="7">
        <text>ATP + H2O = ADP + phosphate + H(+)</text>
        <dbReference type="Rhea" id="RHEA:13065"/>
        <dbReference type="ChEBI" id="CHEBI:15377"/>
        <dbReference type="ChEBI" id="CHEBI:15378"/>
        <dbReference type="ChEBI" id="CHEBI:30616"/>
        <dbReference type="ChEBI" id="CHEBI:43474"/>
        <dbReference type="ChEBI" id="CHEBI:456216"/>
    </reaction>
</comment>
<dbReference type="SMART" id="SM00382">
    <property type="entry name" value="AAA"/>
    <property type="match status" value="1"/>
</dbReference>
<feature type="binding site" evidence="7">
    <location>
        <position position="150"/>
    </location>
    <ligand>
        <name>ATP</name>
        <dbReference type="ChEBI" id="CHEBI:30616"/>
    </ligand>
</feature>
<evidence type="ECO:0000256" key="5">
    <source>
        <dbReference type="ARBA" id="ARBA00022777"/>
    </source>
</evidence>
<dbReference type="EMBL" id="CP001939">
    <property type="protein sequence ID" value="ADG90290.1"/>
    <property type="molecule type" value="Genomic_DNA"/>
</dbReference>
<dbReference type="GO" id="GO:0016887">
    <property type="term" value="F:ATP hydrolysis activity"/>
    <property type="evidence" value="ECO:0007669"/>
    <property type="project" value="InterPro"/>
</dbReference>
<dbReference type="GO" id="GO:0005524">
    <property type="term" value="F:ATP binding"/>
    <property type="evidence" value="ECO:0007669"/>
    <property type="project" value="UniProtKB-UniRule"/>
</dbReference>
<dbReference type="PANTHER" id="PTHR12595:SF0">
    <property type="entry name" value="ADENYLATE KINASE ISOENZYME 6"/>
    <property type="match status" value="1"/>
</dbReference>
<name>D5TZJ0_THEAM</name>
<keyword evidence="2 7" id="KW-0698">rRNA processing</keyword>
<dbReference type="HOGENOM" id="CLU_079096_0_0_2"/>
<dbReference type="GO" id="GO:0006364">
    <property type="term" value="P:rRNA processing"/>
    <property type="evidence" value="ECO:0007669"/>
    <property type="project" value="UniProtKB-KW"/>
</dbReference>
<reference evidence="10" key="2">
    <citation type="journal article" date="2010" name="Stand. Genomic Sci.">
        <title>Complete genome sequence of Thermosphaera aggregans type strain (M11TLT).</title>
        <authorList>
            <person name="Spring S."/>
            <person name="Rachel R."/>
            <person name="Lapidus A."/>
            <person name="Davenport K."/>
            <person name="Tice H."/>
            <person name="Copeland A."/>
            <person name="Cheng J.-F."/>
            <person name="Lucas S."/>
            <person name="Chen F."/>
            <person name="Nolan M."/>
            <person name="Bruce D."/>
            <person name="Goodwin L."/>
            <person name="Pitluck S."/>
            <person name="Ivanova N."/>
            <person name="Mavromatis K."/>
            <person name="Ovchinnikova G."/>
            <person name="Pati A."/>
            <person name="Chen A."/>
            <person name="Palaniappan K."/>
            <person name="Land M."/>
            <person name="Hauser L."/>
            <person name="Chang Y.-J."/>
            <person name="Jeffries C.C."/>
            <person name="Brettin T."/>
            <person name="Detter J.C."/>
            <person name="Tapia R."/>
            <person name="Han C."/>
            <person name="Heimerl T."/>
            <person name="Weikl F."/>
            <person name="Brambilla E."/>
            <person name="Goker M."/>
            <person name="Bristow J."/>
            <person name="Eisen J.A."/>
            <person name="Markowitz V."/>
            <person name="Hugenholtz P."/>
            <person name="Kyrpides N.C."/>
            <person name="Klenk H.-P."/>
        </authorList>
    </citation>
    <scope>NUCLEOTIDE SEQUENCE [LARGE SCALE GENOMIC DNA]</scope>
    <source>
        <strain evidence="10">DSM 11486 / M11TL</strain>
    </source>
</reference>
<evidence type="ECO:0000256" key="4">
    <source>
        <dbReference type="ARBA" id="ARBA00022741"/>
    </source>
</evidence>
<evidence type="ECO:0000256" key="2">
    <source>
        <dbReference type="ARBA" id="ARBA00022552"/>
    </source>
</evidence>
<comment type="function">
    <text evidence="7">Broad-specificity nucleoside monophosphate (NMP) kinase that catalyzes the reversible transfer of the terminal phosphate group between nucleoside triphosphates and monophosphates. Has also ATPase activity. Involved in the late maturation steps of the 30S ribosomal particles, specifically 16S rRNA maturation. While NMP activity is not required for ribosome maturation, ATPase activity is. Associates transiently with small ribosomal subunit protein uS11. ATP hydrolysis breaks the interaction with uS11. May temporarily remove uS11 from the ribosome to enable a conformational change of the ribosomal RNA that is needed for the final maturation step of the small ribosomal subunit.</text>
</comment>
<organism evidence="9 10">
    <name type="scientific">Thermosphaera aggregans (strain DSM 11486 / M11TL)</name>
    <dbReference type="NCBI Taxonomy" id="633148"/>
    <lineage>
        <taxon>Archaea</taxon>
        <taxon>Thermoproteota</taxon>
        <taxon>Thermoprotei</taxon>
        <taxon>Desulfurococcales</taxon>
        <taxon>Desulfurococcaceae</taxon>
        <taxon>Thermosphaera</taxon>
    </lineage>
</organism>
<dbReference type="Pfam" id="PF13238">
    <property type="entry name" value="AAA_18"/>
    <property type="match status" value="1"/>
</dbReference>
<evidence type="ECO:0000256" key="1">
    <source>
        <dbReference type="ARBA" id="ARBA00022517"/>
    </source>
</evidence>
<dbReference type="EC" id="2.7.4.3" evidence="7"/>
<keyword evidence="4 7" id="KW-0547">Nucleotide-binding</keyword>
<feature type="binding site" evidence="7">
    <location>
        <position position="110"/>
    </location>
    <ligand>
        <name>ATP</name>
        <dbReference type="ChEBI" id="CHEBI:30616"/>
    </ligand>
</feature>
<dbReference type="STRING" id="633148.Tagg_0008"/>
<evidence type="ECO:0000259" key="8">
    <source>
        <dbReference type="SMART" id="SM00382"/>
    </source>
</evidence>